<sequence>MTRKKSPQEIEINRQFGQNLKQARKQLNINQTVAARRIGVELVTYQSYEQGRRFPSNETLEAICNALNVRLSELVDPSWRDLHAISLAKSLIALTELEKAATKPAEVNDDSFERLRSAWVRLNDNGKGIALSLIESLLENNLLLNDSEPAFSNGDSHSSVAQSA</sequence>
<reference evidence="3" key="1">
    <citation type="submission" date="2019-11" db="EMBL/GenBank/DDBJ databases">
        <authorList>
            <person name="Feng L."/>
        </authorList>
    </citation>
    <scope>NUCLEOTIDE SEQUENCE</scope>
    <source>
        <strain evidence="3">CaerofaciensLFYP39</strain>
    </source>
</reference>
<dbReference type="GO" id="GO:0003677">
    <property type="term" value="F:DNA binding"/>
    <property type="evidence" value="ECO:0007669"/>
    <property type="project" value="UniProtKB-KW"/>
</dbReference>
<dbReference type="EMBL" id="CACRTW010000003">
    <property type="protein sequence ID" value="VYT65379.1"/>
    <property type="molecule type" value="Genomic_DNA"/>
</dbReference>
<dbReference type="Pfam" id="PF01381">
    <property type="entry name" value="HTH_3"/>
    <property type="match status" value="1"/>
</dbReference>
<dbReference type="RefSeq" id="WP_156597195.1">
    <property type="nucleotide sequence ID" value="NZ_CACRTW010000003.1"/>
</dbReference>
<evidence type="ECO:0000256" key="1">
    <source>
        <dbReference type="ARBA" id="ARBA00023125"/>
    </source>
</evidence>
<dbReference type="InterPro" id="IPR001387">
    <property type="entry name" value="Cro/C1-type_HTH"/>
</dbReference>
<feature type="domain" description="HTH cro/C1-type" evidence="2">
    <location>
        <begin position="20"/>
        <end position="74"/>
    </location>
</feature>
<dbReference type="PANTHER" id="PTHR46558:SF11">
    <property type="entry name" value="HTH-TYPE TRANSCRIPTIONAL REGULATOR XRE"/>
    <property type="match status" value="1"/>
</dbReference>
<accession>A0A6N2YF76</accession>
<protein>
    <submittedName>
        <fullName evidence="3">Helix-turn-helix domain protein</fullName>
    </submittedName>
</protein>
<dbReference type="AlphaFoldDB" id="A0A6N2YF76"/>
<organism evidence="3">
    <name type="scientific">Collinsella aerofaciens</name>
    <dbReference type="NCBI Taxonomy" id="74426"/>
    <lineage>
        <taxon>Bacteria</taxon>
        <taxon>Bacillati</taxon>
        <taxon>Actinomycetota</taxon>
        <taxon>Coriobacteriia</taxon>
        <taxon>Coriobacteriales</taxon>
        <taxon>Coriobacteriaceae</taxon>
        <taxon>Collinsella</taxon>
    </lineage>
</organism>
<name>A0A6N2YF76_9ACTN</name>
<evidence type="ECO:0000313" key="3">
    <source>
        <dbReference type="EMBL" id="VYT65379.1"/>
    </source>
</evidence>
<dbReference type="Gene3D" id="1.10.260.40">
    <property type="entry name" value="lambda repressor-like DNA-binding domains"/>
    <property type="match status" value="1"/>
</dbReference>
<dbReference type="SUPFAM" id="SSF47413">
    <property type="entry name" value="lambda repressor-like DNA-binding domains"/>
    <property type="match status" value="1"/>
</dbReference>
<keyword evidence="1" id="KW-0238">DNA-binding</keyword>
<evidence type="ECO:0000259" key="2">
    <source>
        <dbReference type="PROSITE" id="PS50943"/>
    </source>
</evidence>
<dbReference type="PROSITE" id="PS50943">
    <property type="entry name" value="HTH_CROC1"/>
    <property type="match status" value="1"/>
</dbReference>
<dbReference type="SMART" id="SM00530">
    <property type="entry name" value="HTH_XRE"/>
    <property type="match status" value="1"/>
</dbReference>
<dbReference type="InterPro" id="IPR010982">
    <property type="entry name" value="Lambda_DNA-bd_dom_sf"/>
</dbReference>
<dbReference type="PANTHER" id="PTHR46558">
    <property type="entry name" value="TRACRIPTIONAL REGULATORY PROTEIN-RELATED-RELATED"/>
    <property type="match status" value="1"/>
</dbReference>
<dbReference type="CDD" id="cd00093">
    <property type="entry name" value="HTH_XRE"/>
    <property type="match status" value="1"/>
</dbReference>
<gene>
    <name evidence="3" type="ORF">CALFYP39_00226</name>
</gene>
<proteinExistence type="predicted"/>